<comment type="caution">
    <text evidence="7">The sequence shown here is derived from an EMBL/GenBank/DDBJ whole genome shotgun (WGS) entry which is preliminary data.</text>
</comment>
<dbReference type="GO" id="GO:0046872">
    <property type="term" value="F:metal ion binding"/>
    <property type="evidence" value="ECO:0007669"/>
    <property type="project" value="UniProtKB-KW"/>
</dbReference>
<accession>Q1YGW4</accession>
<proteinExistence type="inferred from homology"/>
<evidence type="ECO:0000256" key="4">
    <source>
        <dbReference type="ARBA" id="ARBA00022833"/>
    </source>
</evidence>
<dbReference type="BioCyc" id="AURANTIMONAS:SI859A1_00476-MONOMER"/>
<keyword evidence="2" id="KW-0479">Metal-binding</keyword>
<evidence type="ECO:0000313" key="7">
    <source>
        <dbReference type="EMBL" id="EAS49816.1"/>
    </source>
</evidence>
<dbReference type="SUPFAM" id="SSF56281">
    <property type="entry name" value="Metallo-hydrolase/oxidoreductase"/>
    <property type="match status" value="1"/>
</dbReference>
<evidence type="ECO:0000313" key="8">
    <source>
        <dbReference type="Proteomes" id="UP000000321"/>
    </source>
</evidence>
<reference evidence="7 8" key="1">
    <citation type="journal article" date="2008" name="Appl. Environ. Microbiol.">
        <title>Genomic insights into Mn(II) oxidation by the marine alphaproteobacterium Aurantimonas sp. strain SI85-9A1.</title>
        <authorList>
            <person name="Dick G.J."/>
            <person name="Podell S."/>
            <person name="Johnson H.A."/>
            <person name="Rivera-Espinoza Y."/>
            <person name="Bernier-Latmani R."/>
            <person name="McCarthy J.K."/>
            <person name="Torpey J.W."/>
            <person name="Clement B.G."/>
            <person name="Gaasterland T."/>
            <person name="Tebo B.M."/>
        </authorList>
    </citation>
    <scope>NUCLEOTIDE SEQUENCE [LARGE SCALE GENOMIC DNA]</scope>
    <source>
        <strain evidence="7 8">SI85-9A1</strain>
    </source>
</reference>
<dbReference type="SMART" id="SM00849">
    <property type="entry name" value="Lactamase_B"/>
    <property type="match status" value="1"/>
</dbReference>
<evidence type="ECO:0000256" key="3">
    <source>
        <dbReference type="ARBA" id="ARBA00022801"/>
    </source>
</evidence>
<dbReference type="RefSeq" id="WP_009208354.1">
    <property type="nucleotide sequence ID" value="NZ_BBWP01000034.1"/>
</dbReference>
<dbReference type="InterPro" id="IPR051013">
    <property type="entry name" value="MBL_superfamily_lactonases"/>
</dbReference>
<feature type="signal peptide" evidence="5">
    <location>
        <begin position="1"/>
        <end position="38"/>
    </location>
</feature>
<dbReference type="Proteomes" id="UP000000321">
    <property type="component" value="Unassembled WGS sequence"/>
</dbReference>
<dbReference type="InterPro" id="IPR001279">
    <property type="entry name" value="Metallo-B-lactamas"/>
</dbReference>
<dbReference type="HOGENOM" id="CLU_056519_0_0_5"/>
<dbReference type="Gene3D" id="3.60.15.10">
    <property type="entry name" value="Ribonuclease Z/Hydroxyacylglutathione hydrolase-like"/>
    <property type="match status" value="1"/>
</dbReference>
<dbReference type="InterPro" id="IPR006311">
    <property type="entry name" value="TAT_signal"/>
</dbReference>
<comment type="similarity">
    <text evidence="1">Belongs to the metallo-beta-lactamase superfamily.</text>
</comment>
<evidence type="ECO:0000256" key="2">
    <source>
        <dbReference type="ARBA" id="ARBA00022723"/>
    </source>
</evidence>
<dbReference type="Pfam" id="PF00753">
    <property type="entry name" value="Lactamase_B"/>
    <property type="match status" value="1"/>
</dbReference>
<dbReference type="InterPro" id="IPR036866">
    <property type="entry name" value="RibonucZ/Hydroxyglut_hydro"/>
</dbReference>
<name>Q1YGW4_AURMS</name>
<dbReference type="AlphaFoldDB" id="Q1YGW4"/>
<dbReference type="GO" id="GO:0016787">
    <property type="term" value="F:hydrolase activity"/>
    <property type="evidence" value="ECO:0007669"/>
    <property type="project" value="UniProtKB-KW"/>
</dbReference>
<keyword evidence="3" id="KW-0378">Hydrolase</keyword>
<dbReference type="EMBL" id="AAPJ01000004">
    <property type="protein sequence ID" value="EAS49816.1"/>
    <property type="molecule type" value="Genomic_DNA"/>
</dbReference>
<gene>
    <name evidence="7" type="ORF">SI859A1_00476</name>
</gene>
<keyword evidence="4" id="KW-0862">Zinc</keyword>
<keyword evidence="8" id="KW-1185">Reference proteome</keyword>
<evidence type="ECO:0000256" key="1">
    <source>
        <dbReference type="ARBA" id="ARBA00007749"/>
    </source>
</evidence>
<evidence type="ECO:0000256" key="5">
    <source>
        <dbReference type="SAM" id="SignalP"/>
    </source>
</evidence>
<keyword evidence="5" id="KW-0732">Signal</keyword>
<dbReference type="PROSITE" id="PS51318">
    <property type="entry name" value="TAT"/>
    <property type="match status" value="1"/>
</dbReference>
<sequence>MSKKTTGRSIFSRRTALSLAAAGGAAMTGLLHTRSAHAQDQSTAAEAASERARMPSPGWHRIELGDARITTILDGLRPGEGPYPTFGADQSQEAMAELMRANYLPETQFVNGFTPVLVELDDNLVLFDTGFGESGKENGFGKLVERMAEAGYGPDDVTIVVLTHFHGDHIQGLMTGGEPTFRNARYVAGQTEFDWWTSDEARNGDRAGGAKLVEQMVVPLKDKMTFVAEGDEVVSGITAMEAFGHTPGHLIFEVASGGRRLWLTADTANHFVASLQKPDWEVKFDQDKDAAAATRKRVFDRIAEERIPFIGYHIPFPAIGYAEKLDGGGYRFIPETYQLDVDADA</sequence>
<dbReference type="PANTHER" id="PTHR42978:SF6">
    <property type="entry name" value="QUORUM-QUENCHING LACTONASE YTNP-RELATED"/>
    <property type="match status" value="1"/>
</dbReference>
<evidence type="ECO:0000259" key="6">
    <source>
        <dbReference type="SMART" id="SM00849"/>
    </source>
</evidence>
<feature type="chain" id="PRO_5004197580" evidence="5">
    <location>
        <begin position="39"/>
        <end position="345"/>
    </location>
</feature>
<dbReference type="PANTHER" id="PTHR42978">
    <property type="entry name" value="QUORUM-QUENCHING LACTONASE YTNP-RELATED-RELATED"/>
    <property type="match status" value="1"/>
</dbReference>
<dbReference type="CDD" id="cd07720">
    <property type="entry name" value="OPHC2-like_MBL-fold"/>
    <property type="match status" value="1"/>
</dbReference>
<organism evidence="7 8">
    <name type="scientific">Aurantimonas manganoxydans (strain ATCC BAA-1229 / DSM 21871 / SI85-9A1)</name>
    <dbReference type="NCBI Taxonomy" id="287752"/>
    <lineage>
        <taxon>Bacteria</taxon>
        <taxon>Pseudomonadati</taxon>
        <taxon>Pseudomonadota</taxon>
        <taxon>Alphaproteobacteria</taxon>
        <taxon>Hyphomicrobiales</taxon>
        <taxon>Aurantimonadaceae</taxon>
        <taxon>Aurantimonas</taxon>
    </lineage>
</organism>
<feature type="domain" description="Metallo-beta-lactamase" evidence="6">
    <location>
        <begin position="112"/>
        <end position="313"/>
    </location>
</feature>
<dbReference type="OrthoDB" id="9773738at2"/>
<protein>
    <submittedName>
        <fullName evidence="7">Putative metallo-beta-lactamase</fullName>
    </submittedName>
</protein>